<evidence type="ECO:0000313" key="5">
    <source>
        <dbReference type="EMBL" id="ABC27298.1"/>
    </source>
</evidence>
<dbReference type="InterPro" id="IPR000962">
    <property type="entry name" value="Znf_DskA_TraR"/>
</dbReference>
<feature type="domain" description="Zinc finger DksA/TraR C4-type" evidence="4">
    <location>
        <begin position="35"/>
        <end position="67"/>
    </location>
</feature>
<keyword evidence="3" id="KW-0862">Zinc</keyword>
<organism evidence="5 6">
    <name type="scientific">Hahella chejuensis (strain KCTC 2396)</name>
    <dbReference type="NCBI Taxonomy" id="349521"/>
    <lineage>
        <taxon>Bacteria</taxon>
        <taxon>Pseudomonadati</taxon>
        <taxon>Pseudomonadota</taxon>
        <taxon>Gammaproteobacteria</taxon>
        <taxon>Oceanospirillales</taxon>
        <taxon>Hahellaceae</taxon>
        <taxon>Hahella</taxon>
    </lineage>
</organism>
<keyword evidence="6" id="KW-1185">Reference proteome</keyword>
<keyword evidence="1" id="KW-0479">Metal-binding</keyword>
<dbReference type="STRING" id="349521.HCH_00387"/>
<evidence type="ECO:0000259" key="4">
    <source>
        <dbReference type="Pfam" id="PF01258"/>
    </source>
</evidence>
<gene>
    <name evidence="5" type="ordered locus">HCH_00387</name>
</gene>
<dbReference type="RefSeq" id="WP_011394375.1">
    <property type="nucleotide sequence ID" value="NC_007645.1"/>
</dbReference>
<dbReference type="Proteomes" id="UP000000238">
    <property type="component" value="Chromosome"/>
</dbReference>
<dbReference type="Pfam" id="PF01258">
    <property type="entry name" value="zf-dskA_traR"/>
    <property type="match status" value="1"/>
</dbReference>
<proteinExistence type="predicted"/>
<dbReference type="HOGENOM" id="CLU_158637_1_0_6"/>
<evidence type="ECO:0000256" key="3">
    <source>
        <dbReference type="ARBA" id="ARBA00022833"/>
    </source>
</evidence>
<dbReference type="KEGG" id="hch:HCH_00387"/>
<evidence type="ECO:0000256" key="2">
    <source>
        <dbReference type="ARBA" id="ARBA00022771"/>
    </source>
</evidence>
<evidence type="ECO:0000313" key="6">
    <source>
        <dbReference type="Proteomes" id="UP000000238"/>
    </source>
</evidence>
<dbReference type="OrthoDB" id="962301at2"/>
<reference evidence="5 6" key="1">
    <citation type="journal article" date="2005" name="Nucleic Acids Res.">
        <title>Genomic blueprint of Hahella chejuensis, a marine microbe producing an algicidal agent.</title>
        <authorList>
            <person name="Jeong H."/>
            <person name="Yim J.H."/>
            <person name="Lee C."/>
            <person name="Choi S.-H."/>
            <person name="Park Y.K."/>
            <person name="Yoon S.H."/>
            <person name="Hur C.-G."/>
            <person name="Kang H.-Y."/>
            <person name="Kim D."/>
            <person name="Lee H.H."/>
            <person name="Park K.H."/>
            <person name="Park S.-H."/>
            <person name="Park H.-S."/>
            <person name="Lee H.K."/>
            <person name="Oh T.K."/>
            <person name="Kim J.F."/>
        </authorList>
    </citation>
    <scope>NUCLEOTIDE SEQUENCE [LARGE SCALE GENOMIC DNA]</scope>
    <source>
        <strain evidence="5 6">KCTC 2396</strain>
    </source>
</reference>
<accession>Q2SPX6</accession>
<protein>
    <submittedName>
        <fullName evidence="5">DnaK suppressor protein</fullName>
    </submittedName>
</protein>
<evidence type="ECO:0000256" key="1">
    <source>
        <dbReference type="ARBA" id="ARBA00022723"/>
    </source>
</evidence>
<name>Q2SPX6_HAHCH</name>
<keyword evidence="2" id="KW-0863">Zinc-finger</keyword>
<dbReference type="EMBL" id="CP000155">
    <property type="protein sequence ID" value="ABC27298.1"/>
    <property type="molecule type" value="Genomic_DNA"/>
</dbReference>
<dbReference type="AlphaFoldDB" id="Q2SPX6"/>
<sequence length="78" mass="8704">MARDILDQAAELQERLNASALARQRAGSALGQPSRAHCIDCEDAIPPLRQQLGGVSRCVECEDYYQHAQRQIRQRGRG</sequence>